<sequence length="61" mass="6950">MLIIILAGVFVGSKLDQIYLNQYKAFTILFSLLSVALAIYVVIKQVLNSTNQDFEKKEKKQ</sequence>
<keyword evidence="1" id="KW-0812">Transmembrane</keyword>
<evidence type="ECO:0000256" key="1">
    <source>
        <dbReference type="SAM" id="Phobius"/>
    </source>
</evidence>
<keyword evidence="1" id="KW-0472">Membrane</keyword>
<dbReference type="EMBL" id="UINC01000998">
    <property type="protein sequence ID" value="SUZ66970.1"/>
    <property type="molecule type" value="Genomic_DNA"/>
</dbReference>
<protein>
    <recommendedName>
        <fullName evidence="3">AtpZ/AtpI family protein</fullName>
    </recommendedName>
</protein>
<dbReference type="Pfam" id="PF09527">
    <property type="entry name" value="ATPase_gene1"/>
    <property type="match status" value="1"/>
</dbReference>
<name>A0A381PJ50_9ZZZZ</name>
<reference evidence="2" key="1">
    <citation type="submission" date="2018-05" db="EMBL/GenBank/DDBJ databases">
        <authorList>
            <person name="Lanie J.A."/>
            <person name="Ng W.-L."/>
            <person name="Kazmierczak K.M."/>
            <person name="Andrzejewski T.M."/>
            <person name="Davidsen T.M."/>
            <person name="Wayne K.J."/>
            <person name="Tettelin H."/>
            <person name="Glass J.I."/>
            <person name="Rusch D."/>
            <person name="Podicherti R."/>
            <person name="Tsui H.-C.T."/>
            <person name="Winkler M.E."/>
        </authorList>
    </citation>
    <scope>NUCLEOTIDE SEQUENCE</scope>
</reference>
<evidence type="ECO:0000313" key="2">
    <source>
        <dbReference type="EMBL" id="SUZ66970.1"/>
    </source>
</evidence>
<organism evidence="2">
    <name type="scientific">marine metagenome</name>
    <dbReference type="NCBI Taxonomy" id="408172"/>
    <lineage>
        <taxon>unclassified sequences</taxon>
        <taxon>metagenomes</taxon>
        <taxon>ecological metagenomes</taxon>
    </lineage>
</organism>
<gene>
    <name evidence="2" type="ORF">METZ01_LOCUS19824</name>
</gene>
<dbReference type="InterPro" id="IPR032820">
    <property type="entry name" value="ATPase_put"/>
</dbReference>
<feature type="transmembrane region" description="Helical" evidence="1">
    <location>
        <begin position="25"/>
        <end position="43"/>
    </location>
</feature>
<proteinExistence type="predicted"/>
<keyword evidence="1" id="KW-1133">Transmembrane helix</keyword>
<evidence type="ECO:0008006" key="3">
    <source>
        <dbReference type="Google" id="ProtNLM"/>
    </source>
</evidence>
<accession>A0A381PJ50</accession>
<dbReference type="AlphaFoldDB" id="A0A381PJ50"/>